<protein>
    <submittedName>
        <fullName evidence="1">Putative nicotinate phosphoribosyltransferase</fullName>
    </submittedName>
</protein>
<keyword evidence="2" id="KW-1185">Reference proteome</keyword>
<evidence type="ECO:0000313" key="2">
    <source>
        <dbReference type="Proteomes" id="UP000244827"/>
    </source>
</evidence>
<dbReference type="EMBL" id="MF893340">
    <property type="protein sequence ID" value="ATN92905.1"/>
    <property type="molecule type" value="Genomic_DNA"/>
</dbReference>
<gene>
    <name evidence="1" type="ORF">PPSC2_142</name>
</gene>
<accession>A0A2R2YAW2</accession>
<dbReference type="GO" id="GO:0016757">
    <property type="term" value="F:glycosyltransferase activity"/>
    <property type="evidence" value="ECO:0007669"/>
    <property type="project" value="UniProtKB-KW"/>
</dbReference>
<keyword evidence="1" id="KW-0808">Transferase</keyword>
<keyword evidence="1" id="KW-0328">Glycosyltransferase</keyword>
<dbReference type="Proteomes" id="UP000244827">
    <property type="component" value="Segment"/>
</dbReference>
<name>A0A2R2YAW2_9CAUD</name>
<reference evidence="1 2" key="1">
    <citation type="journal article" date="2018" name="Arch. Virol.">
        <title>Genomic characterization and phylogenetic analysis of the novel Pseudomonas phage PPSC2.</title>
        <authorList>
            <person name="Wu X."/>
            <person name="Wu Y."/>
            <person name="Tang Y."/>
            <person name="Gan B."/>
        </authorList>
    </citation>
    <scope>NUCLEOTIDE SEQUENCE [LARGE SCALE GENOMIC DNA]</scope>
</reference>
<organism evidence="1 2">
    <name type="scientific">Pseudomonas phage PPSC2</name>
    <dbReference type="NCBI Taxonomy" id="2041350"/>
    <lineage>
        <taxon>Viruses</taxon>
        <taxon>Duplodnaviria</taxon>
        <taxon>Heunggongvirae</taxon>
        <taxon>Uroviricota</taxon>
        <taxon>Caudoviricetes</taxon>
        <taxon>Vandenendeviridae</taxon>
        <taxon>Gorskivirinae</taxon>
        <taxon>Shenlongvirus</taxon>
        <taxon>Shenlongvirus PPSC2</taxon>
    </lineage>
</organism>
<evidence type="ECO:0000313" key="1">
    <source>
        <dbReference type="EMBL" id="ATN92905.1"/>
    </source>
</evidence>
<proteinExistence type="predicted"/>
<sequence>MNNQLRINSEAEYPQVIITQLKWIDGEYQIEQGHGSGDVDLTNTNNDVISISRDQAIKLAKTILEFEGELV</sequence>